<dbReference type="Proteomes" id="UP000236291">
    <property type="component" value="Unassembled WGS sequence"/>
</dbReference>
<evidence type="ECO:0008006" key="4">
    <source>
        <dbReference type="Google" id="ProtNLM"/>
    </source>
</evidence>
<feature type="region of interest" description="Disordered" evidence="1">
    <location>
        <begin position="1"/>
        <end position="35"/>
    </location>
</feature>
<dbReference type="EMBL" id="ASHM01084035">
    <property type="protein sequence ID" value="PNX60943.1"/>
    <property type="molecule type" value="Genomic_DNA"/>
</dbReference>
<feature type="compositionally biased region" description="Polar residues" evidence="1">
    <location>
        <begin position="1"/>
        <end position="18"/>
    </location>
</feature>
<dbReference type="PANTHER" id="PTHR47481:SF10">
    <property type="entry name" value="COPIA-LIKE POLYPROTEIN_RETROTRANSPOSON"/>
    <property type="match status" value="1"/>
</dbReference>
<feature type="non-terminal residue" evidence="2">
    <location>
        <position position="251"/>
    </location>
</feature>
<comment type="caution">
    <text evidence="2">The sequence shown here is derived from an EMBL/GenBank/DDBJ whole genome shotgun (WGS) entry which is preliminary data.</text>
</comment>
<dbReference type="STRING" id="57577.A0A2K3K3S0"/>
<sequence>MSESSHSNSDTNGRTTSPVHHDSGKAKPSSSSGVSKMEFHPALAVSNIKNHIPIVLEIEKDQYGTWAELFRIHARSTRVLHHIVPSTGKTPPAPTDVEHEQWTTLDATVLQWIYSTISTDLLTTILEPNSTAMEAWNRLKDIFEDNKNARAVTLEQEFSNTRMEDFPNVSAYCQRLKMLSDQLRNVGSSVNDHRMVLQLISGLPEAYRSVATFIRQKDPLPKFPQARSMLILEEAGMAKMANTGSHSALHT</sequence>
<evidence type="ECO:0000313" key="2">
    <source>
        <dbReference type="EMBL" id="PNX60943.1"/>
    </source>
</evidence>
<reference evidence="2 3" key="1">
    <citation type="journal article" date="2014" name="Am. J. Bot.">
        <title>Genome assembly and annotation for red clover (Trifolium pratense; Fabaceae).</title>
        <authorList>
            <person name="Istvanek J."/>
            <person name="Jaros M."/>
            <person name="Krenek A."/>
            <person name="Repkova J."/>
        </authorList>
    </citation>
    <scope>NUCLEOTIDE SEQUENCE [LARGE SCALE GENOMIC DNA]</scope>
    <source>
        <strain evidence="3">cv. Tatra</strain>
        <tissue evidence="2">Young leaves</tissue>
    </source>
</reference>
<dbReference type="Pfam" id="PF14223">
    <property type="entry name" value="Retrotran_gag_2"/>
    <property type="match status" value="1"/>
</dbReference>
<gene>
    <name evidence="2" type="ORF">L195_g052195</name>
</gene>
<proteinExistence type="predicted"/>
<name>A0A2K3K3S0_TRIPR</name>
<protein>
    <recommendedName>
        <fullName evidence="4">Retrovirus-related Pol polyprotein from transposon TNT 1-94</fullName>
    </recommendedName>
</protein>
<reference evidence="2 3" key="2">
    <citation type="journal article" date="2017" name="Front. Plant Sci.">
        <title>Gene Classification and Mining of Molecular Markers Useful in Red Clover (Trifolium pratense) Breeding.</title>
        <authorList>
            <person name="Istvanek J."/>
            <person name="Dluhosova J."/>
            <person name="Dluhos P."/>
            <person name="Patkova L."/>
            <person name="Nedelnik J."/>
            <person name="Repkova J."/>
        </authorList>
    </citation>
    <scope>NUCLEOTIDE SEQUENCE [LARGE SCALE GENOMIC DNA]</scope>
    <source>
        <strain evidence="3">cv. Tatra</strain>
        <tissue evidence="2">Young leaves</tissue>
    </source>
</reference>
<dbReference type="AlphaFoldDB" id="A0A2K3K3S0"/>
<evidence type="ECO:0000256" key="1">
    <source>
        <dbReference type="SAM" id="MobiDB-lite"/>
    </source>
</evidence>
<organism evidence="2 3">
    <name type="scientific">Trifolium pratense</name>
    <name type="common">Red clover</name>
    <dbReference type="NCBI Taxonomy" id="57577"/>
    <lineage>
        <taxon>Eukaryota</taxon>
        <taxon>Viridiplantae</taxon>
        <taxon>Streptophyta</taxon>
        <taxon>Embryophyta</taxon>
        <taxon>Tracheophyta</taxon>
        <taxon>Spermatophyta</taxon>
        <taxon>Magnoliopsida</taxon>
        <taxon>eudicotyledons</taxon>
        <taxon>Gunneridae</taxon>
        <taxon>Pentapetalae</taxon>
        <taxon>rosids</taxon>
        <taxon>fabids</taxon>
        <taxon>Fabales</taxon>
        <taxon>Fabaceae</taxon>
        <taxon>Papilionoideae</taxon>
        <taxon>50 kb inversion clade</taxon>
        <taxon>NPAAA clade</taxon>
        <taxon>Hologalegina</taxon>
        <taxon>IRL clade</taxon>
        <taxon>Trifolieae</taxon>
        <taxon>Trifolium</taxon>
    </lineage>
</organism>
<dbReference type="PANTHER" id="PTHR47481">
    <property type="match status" value="1"/>
</dbReference>
<evidence type="ECO:0000313" key="3">
    <source>
        <dbReference type="Proteomes" id="UP000236291"/>
    </source>
</evidence>
<accession>A0A2K3K3S0</accession>